<dbReference type="InterPro" id="IPR051607">
    <property type="entry name" value="Metallo-dep_hydrolases"/>
</dbReference>
<keyword evidence="5 9" id="KW-0479">Metal-binding</keyword>
<name>A0A9N9RZ97_9DIPT</name>
<evidence type="ECO:0000256" key="7">
    <source>
        <dbReference type="ARBA" id="ARBA00022833"/>
    </source>
</evidence>
<gene>
    <name evidence="11" type="ORF">CHIRRI_LOCUS10646</name>
</gene>
<dbReference type="GO" id="GO:0006147">
    <property type="term" value="P:guanine catabolic process"/>
    <property type="evidence" value="ECO:0007669"/>
    <property type="project" value="UniProtKB-UniRule"/>
</dbReference>
<evidence type="ECO:0000256" key="9">
    <source>
        <dbReference type="RuleBase" id="RU366009"/>
    </source>
</evidence>
<dbReference type="InterPro" id="IPR006680">
    <property type="entry name" value="Amidohydro-rel"/>
</dbReference>
<evidence type="ECO:0000256" key="3">
    <source>
        <dbReference type="ARBA" id="ARBA00012781"/>
    </source>
</evidence>
<keyword evidence="6 9" id="KW-0378">Hydrolase</keyword>
<proteinExistence type="inferred from homology"/>
<dbReference type="PANTHER" id="PTHR11271">
    <property type="entry name" value="GUANINE DEAMINASE"/>
    <property type="match status" value="1"/>
</dbReference>
<dbReference type="EC" id="3.5.4.3" evidence="3 9"/>
<reference evidence="11" key="1">
    <citation type="submission" date="2022-01" db="EMBL/GenBank/DDBJ databases">
        <authorList>
            <person name="King R."/>
        </authorList>
    </citation>
    <scope>NUCLEOTIDE SEQUENCE</scope>
</reference>
<evidence type="ECO:0000313" key="11">
    <source>
        <dbReference type="EMBL" id="CAG9807800.1"/>
    </source>
</evidence>
<dbReference type="NCBIfam" id="TIGR02967">
    <property type="entry name" value="guan_deamin"/>
    <property type="match status" value="1"/>
</dbReference>
<dbReference type="InterPro" id="IPR032466">
    <property type="entry name" value="Metal_Hydrolase"/>
</dbReference>
<dbReference type="InterPro" id="IPR011059">
    <property type="entry name" value="Metal-dep_hydrolase_composite"/>
</dbReference>
<evidence type="ECO:0000256" key="1">
    <source>
        <dbReference type="ARBA" id="ARBA00004984"/>
    </source>
</evidence>
<evidence type="ECO:0000256" key="2">
    <source>
        <dbReference type="ARBA" id="ARBA00006745"/>
    </source>
</evidence>
<dbReference type="EMBL" id="OU895879">
    <property type="protein sequence ID" value="CAG9807800.1"/>
    <property type="molecule type" value="Genomic_DNA"/>
</dbReference>
<dbReference type="GO" id="GO:0008892">
    <property type="term" value="F:guanine deaminase activity"/>
    <property type="evidence" value="ECO:0007669"/>
    <property type="project" value="UniProtKB-UniRule"/>
</dbReference>
<sequence>MFSLILNKQYSAIDNMSRVAYFGNIFHSLSFTESQTILNGFIAVESGKIIAIGSKADYTSWSYEHKKYFVEVQLSENQFLMPGFIDTHIHAPQVPNIGLGLDKPLMEWLNAYTFPTETEFKDKVFAKAVYEKVVHRTLSCGTTTACYFATIHKASSAILADEAYSQGQRALVGKVAMNQYSPDHYIEKLEDSIKDNEEFIQYVKSLESDLITPIITPRFAITCSMEMMKKLAKLASTYDLPIQSHISENLDEIKFTLDIFPGHKSYAEVYDTAGLLTNKCIMAHCVHLEDSEIELFAKRKTSVAHCPHSNTNLRSGLCDVKRLINGGLKVGLGTDISGGNRISILDSIRAALDVSHHLNFMKKQHVLGTGQVSVNEENSQYEPIDYKQAIFLATLGGAQALAMDDKTGNFQIGKSFDALIIDSYVGAVDDFVLPKSLTEHLTALEKFEKLLQKFIYTGDDRNIINVFVDGRQVI</sequence>
<comment type="cofactor">
    <cofactor evidence="9">
        <name>Zn(2+)</name>
        <dbReference type="ChEBI" id="CHEBI:29105"/>
    </cofactor>
    <text evidence="9">Binds 1 zinc ion per subunit.</text>
</comment>
<dbReference type="InterPro" id="IPR014311">
    <property type="entry name" value="Guanine_deaminase"/>
</dbReference>
<protein>
    <recommendedName>
        <fullName evidence="4 9">Guanine deaminase</fullName>
        <shortName evidence="9">Guanase</shortName>
        <ecNumber evidence="3 9">3.5.4.3</ecNumber>
    </recommendedName>
    <alternativeName>
        <fullName evidence="9">Guanine aminohydrolase</fullName>
    </alternativeName>
</protein>
<comment type="function">
    <text evidence="9">Catalyzes the hydrolytic deamination of guanine, producing xanthine and ammonia.</text>
</comment>
<dbReference type="Gene3D" id="2.30.40.10">
    <property type="entry name" value="Urease, subunit C, domain 1"/>
    <property type="match status" value="1"/>
</dbReference>
<dbReference type="GO" id="GO:0008270">
    <property type="term" value="F:zinc ion binding"/>
    <property type="evidence" value="ECO:0007669"/>
    <property type="project" value="UniProtKB-UniRule"/>
</dbReference>
<evidence type="ECO:0000259" key="10">
    <source>
        <dbReference type="Pfam" id="PF01979"/>
    </source>
</evidence>
<evidence type="ECO:0000313" key="12">
    <source>
        <dbReference type="Proteomes" id="UP001153620"/>
    </source>
</evidence>
<dbReference type="Gene3D" id="3.20.20.140">
    <property type="entry name" value="Metal-dependent hydrolases"/>
    <property type="match status" value="1"/>
</dbReference>
<dbReference type="FunFam" id="3.20.20.140:FF:000022">
    <property type="entry name" value="Guanine deaminase"/>
    <property type="match status" value="1"/>
</dbReference>
<dbReference type="OrthoDB" id="194468at2759"/>
<dbReference type="Pfam" id="PF01979">
    <property type="entry name" value="Amidohydro_1"/>
    <property type="match status" value="1"/>
</dbReference>
<dbReference type="AlphaFoldDB" id="A0A9N9RZ97"/>
<dbReference type="SUPFAM" id="SSF51556">
    <property type="entry name" value="Metallo-dependent hydrolases"/>
    <property type="match status" value="1"/>
</dbReference>
<evidence type="ECO:0000256" key="8">
    <source>
        <dbReference type="ARBA" id="ARBA00051148"/>
    </source>
</evidence>
<comment type="pathway">
    <text evidence="1 9">Purine metabolism; guanine degradation; xanthine from guanine: step 1/1.</text>
</comment>
<accession>A0A9N9RZ97</accession>
<comment type="catalytic activity">
    <reaction evidence="8 9">
        <text>guanine + H2O + H(+) = xanthine + NH4(+)</text>
        <dbReference type="Rhea" id="RHEA:14665"/>
        <dbReference type="ChEBI" id="CHEBI:15377"/>
        <dbReference type="ChEBI" id="CHEBI:15378"/>
        <dbReference type="ChEBI" id="CHEBI:16235"/>
        <dbReference type="ChEBI" id="CHEBI:17712"/>
        <dbReference type="ChEBI" id="CHEBI:28938"/>
        <dbReference type="EC" id="3.5.4.3"/>
    </reaction>
</comment>
<comment type="similarity">
    <text evidence="2 9">Belongs to the metallo-dependent hydrolases superfamily. ATZ/TRZ family.</text>
</comment>
<organism evidence="11 12">
    <name type="scientific">Chironomus riparius</name>
    <dbReference type="NCBI Taxonomy" id="315576"/>
    <lineage>
        <taxon>Eukaryota</taxon>
        <taxon>Metazoa</taxon>
        <taxon>Ecdysozoa</taxon>
        <taxon>Arthropoda</taxon>
        <taxon>Hexapoda</taxon>
        <taxon>Insecta</taxon>
        <taxon>Pterygota</taxon>
        <taxon>Neoptera</taxon>
        <taxon>Endopterygota</taxon>
        <taxon>Diptera</taxon>
        <taxon>Nematocera</taxon>
        <taxon>Chironomoidea</taxon>
        <taxon>Chironomidae</taxon>
        <taxon>Chironominae</taxon>
        <taxon>Chironomus</taxon>
    </lineage>
</organism>
<evidence type="ECO:0000256" key="5">
    <source>
        <dbReference type="ARBA" id="ARBA00022723"/>
    </source>
</evidence>
<keyword evidence="12" id="KW-1185">Reference proteome</keyword>
<dbReference type="SUPFAM" id="SSF51338">
    <property type="entry name" value="Composite domain of metallo-dependent hydrolases"/>
    <property type="match status" value="1"/>
</dbReference>
<keyword evidence="7 9" id="KW-0862">Zinc</keyword>
<dbReference type="PANTHER" id="PTHR11271:SF6">
    <property type="entry name" value="GUANINE DEAMINASE"/>
    <property type="match status" value="1"/>
</dbReference>
<feature type="domain" description="Amidohydrolase-related" evidence="10">
    <location>
        <begin position="79"/>
        <end position="473"/>
    </location>
</feature>
<evidence type="ECO:0000256" key="6">
    <source>
        <dbReference type="ARBA" id="ARBA00022801"/>
    </source>
</evidence>
<dbReference type="GO" id="GO:0005829">
    <property type="term" value="C:cytosol"/>
    <property type="evidence" value="ECO:0007669"/>
    <property type="project" value="TreeGrafter"/>
</dbReference>
<reference evidence="11" key="2">
    <citation type="submission" date="2022-10" db="EMBL/GenBank/DDBJ databases">
        <authorList>
            <consortium name="ENA_rothamsted_submissions"/>
            <consortium name="culmorum"/>
            <person name="King R."/>
        </authorList>
    </citation>
    <scope>NUCLEOTIDE SEQUENCE</scope>
</reference>
<evidence type="ECO:0000256" key="4">
    <source>
        <dbReference type="ARBA" id="ARBA00014514"/>
    </source>
</evidence>
<dbReference type="Proteomes" id="UP001153620">
    <property type="component" value="Chromosome 3"/>
</dbReference>
<dbReference type="CDD" id="cd01303">
    <property type="entry name" value="GDEase"/>
    <property type="match status" value="1"/>
</dbReference>